<accession>T1IH37</accession>
<sequence length="414" mass="45912">MYLQMCRELGLVPVSYYTRHCEEALLNFRHRGLGTQGVRAVCAALATNTVVYTLDLSDNWMGPQGLECVAQLLQYSHIGELHLAQNNLGSAGAKLIGELLYNNPTHLKRLNIANNKFQDSDATHIAYGLDGNDRLISIDLSHNEFGVQAGKIFSNQIAVTTLEQVDMSWNHFRAAGAVALATAIKVTPINHLNLAWNGFGEEGGILIGRSMLVNTALQYLDVSSNRIGVNGAIAIAKALEKNETLMTIKLAKNPITYEGSLALIRALAKNPVSPLKLLDLKDVYVPREFDTLCAQLKAIREIQINYVCGDCHVKEISLKTRRITTTEERLNRARQIAVDNTLNLYQILDDLEEDVVSAIEFRNWLELYTQMTKTLVPRVACDELALCLSTDGNIYKMEILDLLDSSLAPETTKP</sequence>
<evidence type="ECO:0000313" key="1">
    <source>
        <dbReference type="EnsemblMetazoa" id="SMAR000141-PA"/>
    </source>
</evidence>
<dbReference type="InterPro" id="IPR052394">
    <property type="entry name" value="LRR-containing"/>
</dbReference>
<dbReference type="PhylomeDB" id="T1IH37"/>
<proteinExistence type="predicted"/>
<dbReference type="HOGENOM" id="CLU_017147_3_2_1"/>
<dbReference type="STRING" id="126957.T1IH37"/>
<dbReference type="Proteomes" id="UP000014500">
    <property type="component" value="Unassembled WGS sequence"/>
</dbReference>
<dbReference type="EnsemblMetazoa" id="SMAR000141-RA">
    <property type="protein sequence ID" value="SMAR000141-PA"/>
    <property type="gene ID" value="SMAR000141"/>
</dbReference>
<reference evidence="1" key="2">
    <citation type="submission" date="2015-02" db="UniProtKB">
        <authorList>
            <consortium name="EnsemblMetazoa"/>
        </authorList>
    </citation>
    <scope>IDENTIFICATION</scope>
</reference>
<dbReference type="PANTHER" id="PTHR24114:SF2">
    <property type="entry name" value="F-BOX DOMAIN-CONTAINING PROTEIN-RELATED"/>
    <property type="match status" value="1"/>
</dbReference>
<dbReference type="PANTHER" id="PTHR24114">
    <property type="entry name" value="LEUCINE RICH REPEAT FAMILY PROTEIN"/>
    <property type="match status" value="1"/>
</dbReference>
<dbReference type="InterPro" id="IPR001611">
    <property type="entry name" value="Leu-rich_rpt"/>
</dbReference>
<dbReference type="eggNOG" id="KOG4308">
    <property type="taxonomic scope" value="Eukaryota"/>
</dbReference>
<dbReference type="SMART" id="SM00368">
    <property type="entry name" value="LRR_RI"/>
    <property type="match status" value="7"/>
</dbReference>
<evidence type="ECO:0000313" key="2">
    <source>
        <dbReference type="Proteomes" id="UP000014500"/>
    </source>
</evidence>
<dbReference type="SUPFAM" id="SSF52047">
    <property type="entry name" value="RNI-like"/>
    <property type="match status" value="1"/>
</dbReference>
<dbReference type="OMA" id="LQHCSCN"/>
<dbReference type="EMBL" id="JH429684">
    <property type="status" value="NOT_ANNOTATED_CDS"/>
    <property type="molecule type" value="Genomic_DNA"/>
</dbReference>
<keyword evidence="2" id="KW-1185">Reference proteome</keyword>
<name>T1IH37_STRMM</name>
<dbReference type="Gene3D" id="3.80.10.10">
    <property type="entry name" value="Ribonuclease Inhibitor"/>
    <property type="match status" value="3"/>
</dbReference>
<organism evidence="1 2">
    <name type="scientific">Strigamia maritima</name>
    <name type="common">European centipede</name>
    <name type="synonym">Geophilus maritimus</name>
    <dbReference type="NCBI Taxonomy" id="126957"/>
    <lineage>
        <taxon>Eukaryota</taxon>
        <taxon>Metazoa</taxon>
        <taxon>Ecdysozoa</taxon>
        <taxon>Arthropoda</taxon>
        <taxon>Myriapoda</taxon>
        <taxon>Chilopoda</taxon>
        <taxon>Pleurostigmophora</taxon>
        <taxon>Geophilomorpha</taxon>
        <taxon>Linotaeniidae</taxon>
        <taxon>Strigamia</taxon>
    </lineage>
</organism>
<dbReference type="InterPro" id="IPR032675">
    <property type="entry name" value="LRR_dom_sf"/>
</dbReference>
<protein>
    <submittedName>
        <fullName evidence="1">Uncharacterized protein</fullName>
    </submittedName>
</protein>
<reference evidence="2" key="1">
    <citation type="submission" date="2011-05" db="EMBL/GenBank/DDBJ databases">
        <authorList>
            <person name="Richards S.R."/>
            <person name="Qu J."/>
            <person name="Jiang H."/>
            <person name="Jhangiani S.N."/>
            <person name="Agravi P."/>
            <person name="Goodspeed R."/>
            <person name="Gross S."/>
            <person name="Mandapat C."/>
            <person name="Jackson L."/>
            <person name="Mathew T."/>
            <person name="Pu L."/>
            <person name="Thornton R."/>
            <person name="Saada N."/>
            <person name="Wilczek-Boney K.B."/>
            <person name="Lee S."/>
            <person name="Kovar C."/>
            <person name="Wu Y."/>
            <person name="Scherer S.E."/>
            <person name="Worley K.C."/>
            <person name="Muzny D.M."/>
            <person name="Gibbs R."/>
        </authorList>
    </citation>
    <scope>NUCLEOTIDE SEQUENCE</scope>
    <source>
        <strain evidence="2">Brora</strain>
    </source>
</reference>
<dbReference type="AlphaFoldDB" id="T1IH37"/>
<dbReference type="Pfam" id="PF13516">
    <property type="entry name" value="LRR_6"/>
    <property type="match status" value="6"/>
</dbReference>